<organism evidence="2">
    <name type="scientific">Anguilla anguilla</name>
    <name type="common">European freshwater eel</name>
    <name type="synonym">Muraena anguilla</name>
    <dbReference type="NCBI Taxonomy" id="7936"/>
    <lineage>
        <taxon>Eukaryota</taxon>
        <taxon>Metazoa</taxon>
        <taxon>Chordata</taxon>
        <taxon>Craniata</taxon>
        <taxon>Vertebrata</taxon>
        <taxon>Euteleostomi</taxon>
        <taxon>Actinopterygii</taxon>
        <taxon>Neopterygii</taxon>
        <taxon>Teleostei</taxon>
        <taxon>Anguilliformes</taxon>
        <taxon>Anguillidae</taxon>
        <taxon>Anguilla</taxon>
    </lineage>
</organism>
<reference evidence="2" key="2">
    <citation type="journal article" date="2015" name="Fish Shellfish Immunol.">
        <title>Early steps in the European eel (Anguilla anguilla)-Vibrio vulnificus interaction in the gills: Role of the RtxA13 toxin.</title>
        <authorList>
            <person name="Callol A."/>
            <person name="Pajuelo D."/>
            <person name="Ebbesson L."/>
            <person name="Teles M."/>
            <person name="MacKenzie S."/>
            <person name="Amaro C."/>
        </authorList>
    </citation>
    <scope>NUCLEOTIDE SEQUENCE</scope>
</reference>
<protein>
    <submittedName>
        <fullName evidence="2">Uncharacterized protein</fullName>
    </submittedName>
</protein>
<evidence type="ECO:0000313" key="2">
    <source>
        <dbReference type="EMBL" id="JAH68753.1"/>
    </source>
</evidence>
<reference evidence="2" key="1">
    <citation type="submission" date="2014-11" db="EMBL/GenBank/DDBJ databases">
        <authorList>
            <person name="Amaro Gonzalez C."/>
        </authorList>
    </citation>
    <scope>NUCLEOTIDE SEQUENCE</scope>
</reference>
<dbReference type="AlphaFoldDB" id="A0A0E9UUZ8"/>
<dbReference type="EMBL" id="GBXM01039824">
    <property type="protein sequence ID" value="JAH68753.1"/>
    <property type="molecule type" value="Transcribed_RNA"/>
</dbReference>
<proteinExistence type="predicted"/>
<feature type="compositionally biased region" description="Polar residues" evidence="1">
    <location>
        <begin position="8"/>
        <end position="19"/>
    </location>
</feature>
<name>A0A0E9UUZ8_ANGAN</name>
<feature type="region of interest" description="Disordered" evidence="1">
    <location>
        <begin position="1"/>
        <end position="47"/>
    </location>
</feature>
<accession>A0A0E9UUZ8</accession>
<evidence type="ECO:0000256" key="1">
    <source>
        <dbReference type="SAM" id="MobiDB-lite"/>
    </source>
</evidence>
<feature type="compositionally biased region" description="Polar residues" evidence="1">
    <location>
        <begin position="29"/>
        <end position="40"/>
    </location>
</feature>
<sequence length="47" mass="5363">MQFLPSLRNPSDTQNSVKVTNRKKPELNTARSPTVRNHNLSHLGHQL</sequence>